<evidence type="ECO:0000313" key="3">
    <source>
        <dbReference type="EMBL" id="BBO21250.1"/>
    </source>
</evidence>
<protein>
    <submittedName>
        <fullName evidence="3">Type I restriction enzyme EcoKI specificity protein</fullName>
    </submittedName>
</protein>
<dbReference type="GO" id="GO:0009307">
    <property type="term" value="P:DNA restriction-modification system"/>
    <property type="evidence" value="ECO:0007669"/>
    <property type="project" value="UniProtKB-KW"/>
</dbReference>
<proteinExistence type="predicted"/>
<dbReference type="PANTHER" id="PTHR30408">
    <property type="entry name" value="TYPE-1 RESTRICTION ENZYME ECOKI SPECIFICITY PROTEIN"/>
    <property type="match status" value="1"/>
</dbReference>
<keyword evidence="2" id="KW-0238">DNA-binding</keyword>
<dbReference type="EMBL" id="AP021857">
    <property type="protein sequence ID" value="BBO21250.1"/>
    <property type="molecule type" value="Genomic_DNA"/>
</dbReference>
<keyword evidence="1" id="KW-0680">Restriction system</keyword>
<dbReference type="InterPro" id="IPR052021">
    <property type="entry name" value="Type-I_RS_S_subunit"/>
</dbReference>
<accession>A0A809R0T8</accession>
<dbReference type="SUPFAM" id="SSF116734">
    <property type="entry name" value="DNA methylase specificity domain"/>
    <property type="match status" value="2"/>
</dbReference>
<dbReference type="KEGG" id="ddz:DSYM_19490"/>
<gene>
    <name evidence="3" type="ORF">DSYM_19490</name>
</gene>
<organism evidence="3 4">
    <name type="scientific">Candidatus Desulfobacillus denitrificans</name>
    <dbReference type="NCBI Taxonomy" id="2608985"/>
    <lineage>
        <taxon>Bacteria</taxon>
        <taxon>Pseudomonadati</taxon>
        <taxon>Pseudomonadota</taxon>
        <taxon>Betaproteobacteria</taxon>
        <taxon>Candidatus Desulfobacillus</taxon>
    </lineage>
</organism>
<dbReference type="GO" id="GO:0003677">
    <property type="term" value="F:DNA binding"/>
    <property type="evidence" value="ECO:0007669"/>
    <property type="project" value="UniProtKB-KW"/>
</dbReference>
<name>A0A809R0T8_9PROT</name>
<dbReference type="Gene3D" id="3.90.220.20">
    <property type="entry name" value="DNA methylase specificity domains"/>
    <property type="match status" value="1"/>
</dbReference>
<evidence type="ECO:0000256" key="2">
    <source>
        <dbReference type="ARBA" id="ARBA00023125"/>
    </source>
</evidence>
<dbReference type="Proteomes" id="UP000662914">
    <property type="component" value="Chromosome"/>
</dbReference>
<dbReference type="AlphaFoldDB" id="A0A809R0T8"/>
<reference evidence="3" key="1">
    <citation type="journal article" name="DNA Res.">
        <title>The physiological potential of anammox bacteria as revealed by their core genome structure.</title>
        <authorList>
            <person name="Okubo T."/>
            <person name="Toyoda A."/>
            <person name="Fukuhara K."/>
            <person name="Uchiyama I."/>
            <person name="Harigaya Y."/>
            <person name="Kuroiwa M."/>
            <person name="Suzuki T."/>
            <person name="Murakami Y."/>
            <person name="Suwa Y."/>
            <person name="Takami H."/>
        </authorList>
    </citation>
    <scope>NUCLEOTIDE SEQUENCE</scope>
    <source>
        <strain evidence="3">317325-3</strain>
    </source>
</reference>
<dbReference type="InterPro" id="IPR044946">
    <property type="entry name" value="Restrct_endonuc_typeI_TRD_sf"/>
</dbReference>
<evidence type="ECO:0000256" key="1">
    <source>
        <dbReference type="ARBA" id="ARBA00022747"/>
    </source>
</evidence>
<sequence>MKAQVMIADFLDEIEDKIELNRRTNETLEAMARALFKSWFVDFDPVRAKADGRDPGLPKPLADLFPDAFEDSELGEIPKGWRIGALGDVAEHPRRGVQPNAIESTRPYIALEHMPRRCIALSEWGTAEGLESNKFEFKKGEILFGKLRPYFHKVGVAPLDGVCSTDIVVVQPRTQEWFGFVLGHVSSDAFVEHTTAGSTGTKMPRTSWSEMARYAAVIPPQNVAKAFTSQIRPVVDHIIASIHVSRTLAALRDTLLPKLISGEIRLGDTAIRMVEAT</sequence>
<dbReference type="PANTHER" id="PTHR30408:SF13">
    <property type="entry name" value="TYPE I RESTRICTION ENZYME HINDI SPECIFICITY SUBUNIT"/>
    <property type="match status" value="1"/>
</dbReference>
<evidence type="ECO:0000313" key="4">
    <source>
        <dbReference type="Proteomes" id="UP000662914"/>
    </source>
</evidence>